<accession>A0A399SY64</accession>
<dbReference type="OrthoDB" id="5381491at2"/>
<feature type="transmembrane region" description="Helical" evidence="2">
    <location>
        <begin position="244"/>
        <end position="272"/>
    </location>
</feature>
<gene>
    <name evidence="5" type="ORF">D1614_16310</name>
</gene>
<evidence type="ECO:0000259" key="4">
    <source>
        <dbReference type="Pfam" id="PF14257"/>
    </source>
</evidence>
<dbReference type="RefSeq" id="WP_119439037.1">
    <property type="nucleotide sequence ID" value="NZ_QWGR01000010.1"/>
</dbReference>
<feature type="chain" id="PRO_5017252204" evidence="3">
    <location>
        <begin position="22"/>
        <end position="281"/>
    </location>
</feature>
<evidence type="ECO:0000256" key="2">
    <source>
        <dbReference type="SAM" id="Phobius"/>
    </source>
</evidence>
<keyword evidence="2" id="KW-0812">Transmembrane</keyword>
<protein>
    <submittedName>
        <fullName evidence="5">DUF4349 domain-containing protein</fullName>
    </submittedName>
</protein>
<feature type="signal peptide" evidence="3">
    <location>
        <begin position="1"/>
        <end position="21"/>
    </location>
</feature>
<dbReference type="AlphaFoldDB" id="A0A399SY64"/>
<keyword evidence="2" id="KW-0472">Membrane</keyword>
<keyword evidence="2" id="KW-1133">Transmembrane helix</keyword>
<name>A0A399SY64_9BACT</name>
<keyword evidence="1" id="KW-0175">Coiled coil</keyword>
<evidence type="ECO:0000313" key="6">
    <source>
        <dbReference type="Proteomes" id="UP000265926"/>
    </source>
</evidence>
<keyword evidence="3" id="KW-0732">Signal</keyword>
<evidence type="ECO:0000313" key="5">
    <source>
        <dbReference type="EMBL" id="RIJ46997.1"/>
    </source>
</evidence>
<proteinExistence type="predicted"/>
<dbReference type="EMBL" id="QWGR01000010">
    <property type="protein sequence ID" value="RIJ46997.1"/>
    <property type="molecule type" value="Genomic_DNA"/>
</dbReference>
<feature type="coiled-coil region" evidence="1">
    <location>
        <begin position="163"/>
        <end position="199"/>
    </location>
</feature>
<feature type="domain" description="DUF4349" evidence="4">
    <location>
        <begin position="64"/>
        <end position="272"/>
    </location>
</feature>
<dbReference type="Proteomes" id="UP000265926">
    <property type="component" value="Unassembled WGS sequence"/>
</dbReference>
<reference evidence="5 6" key="1">
    <citation type="submission" date="2018-08" db="EMBL/GenBank/DDBJ databases">
        <title>Pallidiluteibacterium maritimus gen. nov., sp. nov., isolated from coastal sediment.</title>
        <authorList>
            <person name="Zhou L.Y."/>
        </authorList>
    </citation>
    <scope>NUCLEOTIDE SEQUENCE [LARGE SCALE GENOMIC DNA]</scope>
    <source>
        <strain evidence="5 6">XSD2</strain>
    </source>
</reference>
<sequence length="281" mass="32524">MKSIFAIIVLTFLLASCRQQSGGEASYALGEQYDEVMPISRADQLSPPPPPPPPVKELEVVKKKIIKDGRLGIEVKDLESTKARVDTLVKIYEGYYDNERYNNTDHESSYDLKIRIPASNFDRFISEVEKGKGEIKYKEIDARDVTDQFIDLETRLQNKKNYLARYNELLAQAKTVKEILEIQEETRGLEEEIESTTGRLKYLGDLVDYSTLNLTLSKRKDFKYNPTDRDNFGERLKQALSKGWFGFVDFILFVINLWPFWVIVTLFVYGLIRLGKRKAKK</sequence>
<dbReference type="PROSITE" id="PS51257">
    <property type="entry name" value="PROKAR_LIPOPROTEIN"/>
    <property type="match status" value="1"/>
</dbReference>
<dbReference type="Pfam" id="PF14257">
    <property type="entry name" value="DUF4349"/>
    <property type="match status" value="1"/>
</dbReference>
<evidence type="ECO:0000256" key="1">
    <source>
        <dbReference type="SAM" id="Coils"/>
    </source>
</evidence>
<dbReference type="InterPro" id="IPR025645">
    <property type="entry name" value="DUF4349"/>
</dbReference>
<evidence type="ECO:0000256" key="3">
    <source>
        <dbReference type="SAM" id="SignalP"/>
    </source>
</evidence>
<organism evidence="5 6">
    <name type="scientific">Maribellus luteus</name>
    <dbReference type="NCBI Taxonomy" id="2305463"/>
    <lineage>
        <taxon>Bacteria</taxon>
        <taxon>Pseudomonadati</taxon>
        <taxon>Bacteroidota</taxon>
        <taxon>Bacteroidia</taxon>
        <taxon>Marinilabiliales</taxon>
        <taxon>Prolixibacteraceae</taxon>
        <taxon>Maribellus</taxon>
    </lineage>
</organism>
<comment type="caution">
    <text evidence="5">The sequence shown here is derived from an EMBL/GenBank/DDBJ whole genome shotgun (WGS) entry which is preliminary data.</text>
</comment>
<keyword evidence="6" id="KW-1185">Reference proteome</keyword>